<keyword evidence="4" id="KW-1185">Reference proteome</keyword>
<feature type="region of interest" description="Disordered" evidence="1">
    <location>
        <begin position="79"/>
        <end position="127"/>
    </location>
</feature>
<accession>A0AA85KBN0</accession>
<evidence type="ECO:0000256" key="3">
    <source>
        <dbReference type="SAM" id="SignalP"/>
    </source>
</evidence>
<sequence length="455" mass="51052">MLNRISCFFILILGFIYTVALDVNEPLPPTLPAIKKNEDNIFDVESIISSYLEDCYHTEYTSEKNNIHIVTITPTEAEETIEETRKQEEQHAEKTDDEVKPTETTTEEIVETTTHDEVEPTETTTEEIVETTTHATVAPTETTTEEIVETTTHDEVEPTETTTEEIVETTSHLTTSKPSKEDVGDFVADGIFGPDFIIEESILLPEIIPPTLPAIKKNEDNIFDVESIISSYLEDCYHTTTVTPIEITTEEMVEMTSKASKSKYTKEDIDGYVADGVIETKKATKKDEVKPTETTTEEIIQTTTDDEVKPTETTTEEIIQTTTDDEVKPTETTTEEIIQTTTDDEVKPTETTTEEIIQTTTDDEVKPTETTTEEIIQTTTDDEFYPKKTTTQKILKTTTDGKTHLIGTDNPKENMSVAPGISSAAFNWPIIVTALLLIVFLIFCIAFFYKMCCCC</sequence>
<dbReference type="WBParaSite" id="TREG1_77380.4">
    <property type="protein sequence ID" value="TREG1_77380.4"/>
    <property type="gene ID" value="TREG1_77380"/>
</dbReference>
<reference evidence="5" key="2">
    <citation type="submission" date="2023-11" db="UniProtKB">
        <authorList>
            <consortium name="WormBaseParasite"/>
        </authorList>
    </citation>
    <scope>IDENTIFICATION</scope>
</reference>
<keyword evidence="2" id="KW-0472">Membrane</keyword>
<evidence type="ECO:0000313" key="4">
    <source>
        <dbReference type="Proteomes" id="UP000050795"/>
    </source>
</evidence>
<organism evidence="4 5">
    <name type="scientific">Trichobilharzia regenti</name>
    <name type="common">Nasal bird schistosome</name>
    <dbReference type="NCBI Taxonomy" id="157069"/>
    <lineage>
        <taxon>Eukaryota</taxon>
        <taxon>Metazoa</taxon>
        <taxon>Spiralia</taxon>
        <taxon>Lophotrochozoa</taxon>
        <taxon>Platyhelminthes</taxon>
        <taxon>Trematoda</taxon>
        <taxon>Digenea</taxon>
        <taxon>Strigeidida</taxon>
        <taxon>Schistosomatoidea</taxon>
        <taxon>Schistosomatidae</taxon>
        <taxon>Trichobilharzia</taxon>
    </lineage>
</organism>
<feature type="compositionally biased region" description="Basic and acidic residues" evidence="1">
    <location>
        <begin position="82"/>
        <end position="101"/>
    </location>
</feature>
<proteinExistence type="predicted"/>
<feature type="chain" id="PRO_5041701866" description="Zonadhesin" evidence="3">
    <location>
        <begin position="21"/>
        <end position="455"/>
    </location>
</feature>
<evidence type="ECO:0000256" key="1">
    <source>
        <dbReference type="SAM" id="MobiDB-lite"/>
    </source>
</evidence>
<evidence type="ECO:0000256" key="2">
    <source>
        <dbReference type="SAM" id="Phobius"/>
    </source>
</evidence>
<feature type="transmembrane region" description="Helical" evidence="2">
    <location>
        <begin position="426"/>
        <end position="449"/>
    </location>
</feature>
<evidence type="ECO:0008006" key="6">
    <source>
        <dbReference type="Google" id="ProtNLM"/>
    </source>
</evidence>
<dbReference type="AlphaFoldDB" id="A0AA85KBN0"/>
<reference evidence="4" key="1">
    <citation type="submission" date="2022-06" db="EMBL/GenBank/DDBJ databases">
        <authorList>
            <person name="Berger JAMES D."/>
            <person name="Berger JAMES D."/>
        </authorList>
    </citation>
    <scope>NUCLEOTIDE SEQUENCE [LARGE SCALE GENOMIC DNA]</scope>
</reference>
<protein>
    <recommendedName>
        <fullName evidence="6">Zonadhesin</fullName>
    </recommendedName>
</protein>
<name>A0AA85KBN0_TRIRE</name>
<feature type="signal peptide" evidence="3">
    <location>
        <begin position="1"/>
        <end position="20"/>
    </location>
</feature>
<keyword evidence="2" id="KW-0812">Transmembrane</keyword>
<keyword evidence="2" id="KW-1133">Transmembrane helix</keyword>
<evidence type="ECO:0000313" key="5">
    <source>
        <dbReference type="WBParaSite" id="TREG1_77380.4"/>
    </source>
</evidence>
<dbReference type="Proteomes" id="UP000050795">
    <property type="component" value="Unassembled WGS sequence"/>
</dbReference>
<keyword evidence="3" id="KW-0732">Signal</keyword>